<dbReference type="AlphaFoldDB" id="A0AAD1R7B0"/>
<evidence type="ECO:0000259" key="2">
    <source>
        <dbReference type="PROSITE" id="PS50304"/>
    </source>
</evidence>
<evidence type="ECO:0000313" key="3">
    <source>
        <dbReference type="EMBL" id="CAH2225286.1"/>
    </source>
</evidence>
<dbReference type="SMART" id="SM00333">
    <property type="entry name" value="TUDOR"/>
    <property type="match status" value="1"/>
</dbReference>
<feature type="domain" description="Tudor" evidence="2">
    <location>
        <begin position="343"/>
        <end position="403"/>
    </location>
</feature>
<dbReference type="PROSITE" id="PS50304">
    <property type="entry name" value="TUDOR"/>
    <property type="match status" value="1"/>
</dbReference>
<evidence type="ECO:0000256" key="1">
    <source>
        <dbReference type="SAM" id="MobiDB-lite"/>
    </source>
</evidence>
<evidence type="ECO:0000313" key="4">
    <source>
        <dbReference type="Proteomes" id="UP001295444"/>
    </source>
</evidence>
<dbReference type="InterPro" id="IPR035437">
    <property type="entry name" value="SNase_OB-fold_sf"/>
</dbReference>
<proteinExistence type="predicted"/>
<dbReference type="SUPFAM" id="SSF50199">
    <property type="entry name" value="Staphylococcal nuclease"/>
    <property type="match status" value="1"/>
</dbReference>
<dbReference type="Gene3D" id="2.30.30.140">
    <property type="match status" value="1"/>
</dbReference>
<organism evidence="3 4">
    <name type="scientific">Pelobates cultripes</name>
    <name type="common">Western spadefoot toad</name>
    <dbReference type="NCBI Taxonomy" id="61616"/>
    <lineage>
        <taxon>Eukaryota</taxon>
        <taxon>Metazoa</taxon>
        <taxon>Chordata</taxon>
        <taxon>Craniata</taxon>
        <taxon>Vertebrata</taxon>
        <taxon>Euteleostomi</taxon>
        <taxon>Amphibia</taxon>
        <taxon>Batrachia</taxon>
        <taxon>Anura</taxon>
        <taxon>Pelobatoidea</taxon>
        <taxon>Pelobatidae</taxon>
        <taxon>Pelobates</taxon>
    </lineage>
</organism>
<sequence>MEKHLNWLNKPKTLEGSESIAEVTVAEHVVLEEKPDCDVEPDQTPFQKNDASTSNIENNEEPMTEQNINEPYIPPVMPDSKIFMAKVTHITEQGIVYVIHESLESDLSKLMSDVQEYLKGPGLLMPYCWKKGDGCLIKGPDNMSYRGKVLEIIGGDMIKLGGKWQPDAIELLKELLIDRHVRVHLMEPPKFSGDIASVDLYCDNAPVTAILAIHGHCVVEDNEKRTKETMDVFESSLEKRSGGGGNYVTNCYSKECLKETFDLNYEDLLLPDQETPFLQGYASLSLPQTGELFPVNISHLETPNIVYISCNSSEDCQNESEETLQASLEKVNLYEKELKPVTDYRPEMPCLARYHDGQIYRAKLKSIRRFNPVSVVVQFVDYGSNAVVQSDSIFQLPDNLVKYPVKAFKVRLAGFKPPMKDCETVRIPYFPAWSMKALYTMMDLIEEKATLFASCTTVSQETTVFIYDENHQPLHEPLVSMGLADYS</sequence>
<name>A0AAD1R7B0_PELCU</name>
<dbReference type="Gene3D" id="2.40.50.90">
    <property type="match status" value="1"/>
</dbReference>
<dbReference type="InterPro" id="IPR002999">
    <property type="entry name" value="Tudor"/>
</dbReference>
<feature type="region of interest" description="Disordered" evidence="1">
    <location>
        <begin position="37"/>
        <end position="70"/>
    </location>
</feature>
<dbReference type="Pfam" id="PF00567">
    <property type="entry name" value="TUDOR"/>
    <property type="match status" value="2"/>
</dbReference>
<dbReference type="EMBL" id="OW240912">
    <property type="protein sequence ID" value="CAH2225286.1"/>
    <property type="molecule type" value="Genomic_DNA"/>
</dbReference>
<protein>
    <recommendedName>
        <fullName evidence="2">Tudor domain-containing protein</fullName>
    </recommendedName>
</protein>
<accession>A0AAD1R7B0</accession>
<keyword evidence="4" id="KW-1185">Reference proteome</keyword>
<dbReference type="Proteomes" id="UP001295444">
    <property type="component" value="Chromosome 01"/>
</dbReference>
<gene>
    <name evidence="3" type="ORF">PECUL_23A025262</name>
</gene>
<reference evidence="3" key="1">
    <citation type="submission" date="2022-03" db="EMBL/GenBank/DDBJ databases">
        <authorList>
            <person name="Alioto T."/>
            <person name="Alioto T."/>
            <person name="Gomez Garrido J."/>
        </authorList>
    </citation>
    <scope>NUCLEOTIDE SEQUENCE</scope>
</reference>
<feature type="compositionally biased region" description="Polar residues" evidence="1">
    <location>
        <begin position="44"/>
        <end position="57"/>
    </location>
</feature>
<dbReference type="SUPFAM" id="SSF63748">
    <property type="entry name" value="Tudor/PWWP/MBT"/>
    <property type="match status" value="2"/>
</dbReference>
<dbReference type="PANTHER" id="PTHR16442:SF1">
    <property type="entry name" value="RING FINGER PROTEIN 17"/>
    <property type="match status" value="1"/>
</dbReference>
<dbReference type="PANTHER" id="PTHR16442">
    <property type="entry name" value="RING FINGER PROTEIN 17"/>
    <property type="match status" value="1"/>
</dbReference>